<sequence length="455" mass="50164">MGQGSPSLQLQARFAEGNIVDRKAQDILFSDGITVPFSRNDDAIDTTSTLMADAKVDRINQPTLRTPNGEVVRLDSMERTAEGWNHEEVKSGLSVKDKHKFDALVSTDRALRAGVSIEDTWLVHLNRGWRLGDLDLDLFSTENITGSMSDPDMVQFLADTTSKLAADPPPAAALVSGCWGCPHFSNCFGQTDNPITDLSKPKQESIAELSRHGVVDIADIPSGVKLTKGQRAHVELIRNGQPILNQDGLRKRLDEIQNPVRHLDFESASFAIPLHADVPLWGHVATQYSIHLESGTGLVHHEFLVEAEGDQRRALAERLIEDLGTEGSIVVWSIAYERGRIRDMAAWFPDLAPQLNAIEQRLYDLLPTVRSNVKHPGFHNSYSLKSVAPALVPGFGYDDLDIAGGGDAQGAMNLMMRGKIAAEEVPVLRERLLRYCERDTEATARILQALRDMIA</sequence>
<dbReference type="InterPro" id="IPR021301">
    <property type="entry name" value="DUF2779"/>
</dbReference>
<reference evidence="2" key="1">
    <citation type="submission" date="2018-05" db="EMBL/GenBank/DDBJ databases">
        <authorList>
            <person name="Lanie J.A."/>
            <person name="Ng W.-L."/>
            <person name="Kazmierczak K.M."/>
            <person name="Andrzejewski T.M."/>
            <person name="Davidsen T.M."/>
            <person name="Wayne K.J."/>
            <person name="Tettelin H."/>
            <person name="Glass J.I."/>
            <person name="Rusch D."/>
            <person name="Podicherti R."/>
            <person name="Tsui H.-C.T."/>
            <person name="Winkler M.E."/>
        </authorList>
    </citation>
    <scope>NUCLEOTIDE SEQUENCE</scope>
</reference>
<dbReference type="Pfam" id="PF11074">
    <property type="entry name" value="DUF2779"/>
    <property type="match status" value="1"/>
</dbReference>
<protein>
    <recommendedName>
        <fullName evidence="1">DUF2779 domain-containing protein</fullName>
    </recommendedName>
</protein>
<name>A0A382BQ60_9ZZZZ</name>
<feature type="domain" description="DUF2779" evidence="1">
    <location>
        <begin position="262"/>
        <end position="383"/>
    </location>
</feature>
<evidence type="ECO:0000313" key="2">
    <source>
        <dbReference type="EMBL" id="SVB15970.1"/>
    </source>
</evidence>
<proteinExistence type="predicted"/>
<evidence type="ECO:0000259" key="1">
    <source>
        <dbReference type="Pfam" id="PF11074"/>
    </source>
</evidence>
<accession>A0A382BQ60</accession>
<dbReference type="AlphaFoldDB" id="A0A382BQ60"/>
<dbReference type="EMBL" id="UINC01030871">
    <property type="protein sequence ID" value="SVB15970.1"/>
    <property type="molecule type" value="Genomic_DNA"/>
</dbReference>
<gene>
    <name evidence="2" type="ORF">METZ01_LOCUS168824</name>
</gene>
<organism evidence="2">
    <name type="scientific">marine metagenome</name>
    <dbReference type="NCBI Taxonomy" id="408172"/>
    <lineage>
        <taxon>unclassified sequences</taxon>
        <taxon>metagenomes</taxon>
        <taxon>ecological metagenomes</taxon>
    </lineage>
</organism>